<dbReference type="Gene3D" id="3.90.190.10">
    <property type="entry name" value="Protein tyrosine phosphatase superfamily"/>
    <property type="match status" value="1"/>
</dbReference>
<dbReference type="GO" id="GO:0004722">
    <property type="term" value="F:protein serine/threonine phosphatase activity"/>
    <property type="evidence" value="ECO:0007669"/>
    <property type="project" value="UniProtKB-EC"/>
</dbReference>
<name>A0A3B4TJL4_SERDU</name>
<dbReference type="Pfam" id="PF00782">
    <property type="entry name" value="DSPc"/>
    <property type="match status" value="1"/>
</dbReference>
<dbReference type="Ensembl" id="ENSSDUT00000006235.1">
    <property type="protein sequence ID" value="ENSSDUP00000006110.1"/>
    <property type="gene ID" value="ENSSDUG00000004520.1"/>
</dbReference>
<evidence type="ECO:0000313" key="9">
    <source>
        <dbReference type="Proteomes" id="UP000261420"/>
    </source>
</evidence>
<dbReference type="SUPFAM" id="SSF52799">
    <property type="entry name" value="(Phosphotyrosine protein) phosphatases II"/>
    <property type="match status" value="1"/>
</dbReference>
<feature type="domain" description="Tyrosine-protein phosphatase" evidence="6">
    <location>
        <begin position="45"/>
        <end position="185"/>
    </location>
</feature>
<evidence type="ECO:0000259" key="6">
    <source>
        <dbReference type="PROSITE" id="PS50054"/>
    </source>
</evidence>
<dbReference type="GO" id="GO:0017017">
    <property type="term" value="F:MAP kinase tyrosine/serine/threonine phosphatase activity"/>
    <property type="evidence" value="ECO:0007669"/>
    <property type="project" value="InterPro"/>
</dbReference>
<sequence length="198" mass="22123">MGLTTGKQKKRHAPVSLSAQVAATCEPQCLTKEAREGQTLTRMLQLCKVTNALFISNARSACSDELIQQEAVTLCINVSKQQPFPASSVTKLQIPVYDDPNEDLYSHFDRCADAIQKEANRGGRSVVYCKNGRSRSATICIAYLMKHRKLTLTDSLQKVKTARHVIDPNPGFMSQLQRYERELKNRRGETSPDPQPEA</sequence>
<dbReference type="PROSITE" id="PS50056">
    <property type="entry name" value="TYR_PHOSPHATASE_2"/>
    <property type="match status" value="1"/>
</dbReference>
<evidence type="ECO:0000259" key="7">
    <source>
        <dbReference type="PROSITE" id="PS50056"/>
    </source>
</evidence>
<dbReference type="PROSITE" id="PS50054">
    <property type="entry name" value="TYR_PHOSPHATASE_DUAL"/>
    <property type="match status" value="1"/>
</dbReference>
<feature type="domain" description="Tyrosine specific protein phosphatases" evidence="7">
    <location>
        <begin position="106"/>
        <end position="163"/>
    </location>
</feature>
<protein>
    <submittedName>
        <fullName evidence="8">Dual specificity phosphatase 28</fullName>
    </submittedName>
</protein>
<dbReference type="PANTHER" id="PTHR45961:SF7">
    <property type="entry name" value="DUAL SPECIFICITY PHOSPHATASE 28"/>
    <property type="match status" value="1"/>
</dbReference>
<comment type="catalytic activity">
    <reaction evidence="5">
        <text>O-phospho-L-threonyl-[protein] + H2O = L-threonyl-[protein] + phosphate</text>
        <dbReference type="Rhea" id="RHEA:47004"/>
        <dbReference type="Rhea" id="RHEA-COMP:11060"/>
        <dbReference type="Rhea" id="RHEA-COMP:11605"/>
        <dbReference type="ChEBI" id="CHEBI:15377"/>
        <dbReference type="ChEBI" id="CHEBI:30013"/>
        <dbReference type="ChEBI" id="CHEBI:43474"/>
        <dbReference type="ChEBI" id="CHEBI:61977"/>
        <dbReference type="EC" id="3.1.3.16"/>
    </reaction>
</comment>
<dbReference type="PRINTS" id="PR01910">
    <property type="entry name" value="ADSPHPHTASEB"/>
</dbReference>
<dbReference type="InterPro" id="IPR052103">
    <property type="entry name" value="Dual_spec_Phospatases"/>
</dbReference>
<evidence type="ECO:0000256" key="2">
    <source>
        <dbReference type="ARBA" id="ARBA00022801"/>
    </source>
</evidence>
<evidence type="ECO:0000256" key="1">
    <source>
        <dbReference type="ARBA" id="ARBA00008601"/>
    </source>
</evidence>
<dbReference type="InterPro" id="IPR029021">
    <property type="entry name" value="Prot-tyrosine_phosphatase-like"/>
</dbReference>
<organism evidence="8 9">
    <name type="scientific">Seriola dumerili</name>
    <name type="common">Greater amberjack</name>
    <name type="synonym">Caranx dumerili</name>
    <dbReference type="NCBI Taxonomy" id="41447"/>
    <lineage>
        <taxon>Eukaryota</taxon>
        <taxon>Metazoa</taxon>
        <taxon>Chordata</taxon>
        <taxon>Craniata</taxon>
        <taxon>Vertebrata</taxon>
        <taxon>Euteleostomi</taxon>
        <taxon>Actinopterygii</taxon>
        <taxon>Neopterygii</taxon>
        <taxon>Teleostei</taxon>
        <taxon>Neoteleostei</taxon>
        <taxon>Acanthomorphata</taxon>
        <taxon>Carangaria</taxon>
        <taxon>Carangiformes</taxon>
        <taxon>Carangidae</taxon>
        <taxon>Seriola</taxon>
    </lineage>
</organism>
<accession>A0A3B4TJL4</accession>
<dbReference type="STRING" id="41447.ENSSDUP00000006110"/>
<evidence type="ECO:0000313" key="8">
    <source>
        <dbReference type="Ensembl" id="ENSSDUP00000006110.1"/>
    </source>
</evidence>
<dbReference type="SMART" id="SM00195">
    <property type="entry name" value="DSPc"/>
    <property type="match status" value="1"/>
</dbReference>
<dbReference type="PANTHER" id="PTHR45961">
    <property type="entry name" value="IP21249P"/>
    <property type="match status" value="1"/>
</dbReference>
<dbReference type="Proteomes" id="UP000261420">
    <property type="component" value="Unplaced"/>
</dbReference>
<comment type="catalytic activity">
    <reaction evidence="4">
        <text>O-phospho-L-seryl-[protein] + H2O = L-seryl-[protein] + phosphate</text>
        <dbReference type="Rhea" id="RHEA:20629"/>
        <dbReference type="Rhea" id="RHEA-COMP:9863"/>
        <dbReference type="Rhea" id="RHEA-COMP:11604"/>
        <dbReference type="ChEBI" id="CHEBI:15377"/>
        <dbReference type="ChEBI" id="CHEBI:29999"/>
        <dbReference type="ChEBI" id="CHEBI:43474"/>
        <dbReference type="ChEBI" id="CHEBI:83421"/>
        <dbReference type="EC" id="3.1.3.16"/>
    </reaction>
</comment>
<evidence type="ECO:0000256" key="4">
    <source>
        <dbReference type="ARBA" id="ARBA00047761"/>
    </source>
</evidence>
<keyword evidence="9" id="KW-1185">Reference proteome</keyword>
<dbReference type="InterPro" id="IPR020422">
    <property type="entry name" value="TYR_PHOSPHATASE_DUAL_dom"/>
</dbReference>
<proteinExistence type="inferred from homology"/>
<keyword evidence="3" id="KW-0904">Protein phosphatase</keyword>
<reference evidence="8" key="1">
    <citation type="submission" date="2025-08" db="UniProtKB">
        <authorList>
            <consortium name="Ensembl"/>
        </authorList>
    </citation>
    <scope>IDENTIFICATION</scope>
</reference>
<dbReference type="GeneTree" id="ENSGT00940000161528"/>
<dbReference type="InterPro" id="IPR000340">
    <property type="entry name" value="Dual-sp_phosphatase_cat-dom"/>
</dbReference>
<dbReference type="GO" id="GO:0005737">
    <property type="term" value="C:cytoplasm"/>
    <property type="evidence" value="ECO:0007669"/>
    <property type="project" value="TreeGrafter"/>
</dbReference>
<evidence type="ECO:0000256" key="5">
    <source>
        <dbReference type="ARBA" id="ARBA00048336"/>
    </source>
</evidence>
<dbReference type="AlphaFoldDB" id="A0A3B4TJL4"/>
<reference evidence="8" key="2">
    <citation type="submission" date="2025-09" db="UniProtKB">
        <authorList>
            <consortium name="Ensembl"/>
        </authorList>
    </citation>
    <scope>IDENTIFICATION</scope>
</reference>
<dbReference type="InterPro" id="IPR000387">
    <property type="entry name" value="Tyr_Pase_dom"/>
</dbReference>
<evidence type="ECO:0000256" key="3">
    <source>
        <dbReference type="ARBA" id="ARBA00022912"/>
    </source>
</evidence>
<dbReference type="OMA" id="THLEPTC"/>
<dbReference type="InterPro" id="IPR020420">
    <property type="entry name" value="Atypical_DUSP_subfamB"/>
</dbReference>
<keyword evidence="2" id="KW-0378">Hydrolase</keyword>
<comment type="similarity">
    <text evidence="1">Belongs to the protein-tyrosine phosphatase family. Non-receptor class dual specificity subfamily.</text>
</comment>